<evidence type="ECO:0000313" key="5">
    <source>
        <dbReference type="EMBL" id="CAJ0590104.1"/>
    </source>
</evidence>
<reference evidence="5" key="1">
    <citation type="submission" date="2023-07" db="EMBL/GenBank/DDBJ databases">
        <authorList>
            <consortium name="CYATHOMIX"/>
        </authorList>
    </citation>
    <scope>NUCLEOTIDE SEQUENCE</scope>
    <source>
        <strain evidence="5">N/A</strain>
    </source>
</reference>
<proteinExistence type="predicted"/>
<evidence type="ECO:0000256" key="1">
    <source>
        <dbReference type="RuleBase" id="RU003425"/>
    </source>
</evidence>
<dbReference type="PANTHER" id="PTHR21515:SF6">
    <property type="entry name" value="PEPTIDASE M23"/>
    <property type="match status" value="1"/>
</dbReference>
<keyword evidence="3" id="KW-0472">Membrane</keyword>
<evidence type="ECO:0000313" key="6">
    <source>
        <dbReference type="Proteomes" id="UP001176961"/>
    </source>
</evidence>
<organism evidence="5 6">
    <name type="scientific">Cylicocyclus nassatus</name>
    <name type="common">Nematode worm</name>
    <dbReference type="NCBI Taxonomy" id="53992"/>
    <lineage>
        <taxon>Eukaryota</taxon>
        <taxon>Metazoa</taxon>
        <taxon>Ecdysozoa</taxon>
        <taxon>Nematoda</taxon>
        <taxon>Chromadorea</taxon>
        <taxon>Rhabditida</taxon>
        <taxon>Rhabditina</taxon>
        <taxon>Rhabditomorpha</taxon>
        <taxon>Strongyloidea</taxon>
        <taxon>Strongylidae</taxon>
        <taxon>Cylicocyclus</taxon>
    </lineage>
</organism>
<dbReference type="Gene3D" id="2.60.40.10">
    <property type="entry name" value="Immunoglobulins"/>
    <property type="match status" value="1"/>
</dbReference>
<keyword evidence="3" id="KW-1133">Transmembrane helix</keyword>
<gene>
    <name evidence="5" type="ORF">CYNAS_LOCUS2087</name>
</gene>
<sequence length="362" mass="41210">MNIIRHKSSVKSQMMSILSANLSEDGCRAMMLPTIGILMMHIITLYLMVICKTAKKDLNRKAAGRTPKNATPVIKKEQQKEGEEKKEKAEENKSLQNDGDKTALEAEKKDENQKGDEQQQKDKSNKAKQGEKKEEMGDKNEDKEAVKKEDKSKPKGENVEKNEVKQEQEREKDKHEDVPPGEVKDKKEDDGKPDKLETEKKDVKDQEEKKSEKGGDNNHIEMKEEETQVVDPGESQGTPSLHKENANNNLTDAALTIYPKEIRWEYEQGQQNIRIKNDTKYRFAFKFRCTDNALYSVSPVMDFVDAGKFVNVAVVRAKGPFKKDKFVICSKQVSEDEKDAYAVFKTGTPHIDTVSMDQLVRA</sequence>
<name>A0AA36DPA3_CYLNA</name>
<dbReference type="InterPro" id="IPR013783">
    <property type="entry name" value="Ig-like_fold"/>
</dbReference>
<accession>A0AA36DPA3</accession>
<dbReference type="Proteomes" id="UP001176961">
    <property type="component" value="Unassembled WGS sequence"/>
</dbReference>
<dbReference type="AlphaFoldDB" id="A0AA36DPA3"/>
<protein>
    <recommendedName>
        <fullName evidence="1">Major sperm protein</fullName>
    </recommendedName>
</protein>
<dbReference type="InterPro" id="IPR000535">
    <property type="entry name" value="MSP_dom"/>
</dbReference>
<comment type="function">
    <text evidence="1">Central component in molecular interactions underlying sperm crawling. Forms an extensive filament system that extends from sperm villipoda, along the leading edge of the pseudopod.</text>
</comment>
<dbReference type="PROSITE" id="PS50202">
    <property type="entry name" value="MSP"/>
    <property type="match status" value="1"/>
</dbReference>
<evidence type="ECO:0000259" key="4">
    <source>
        <dbReference type="PROSITE" id="PS50202"/>
    </source>
</evidence>
<keyword evidence="1" id="KW-0963">Cytoplasm</keyword>
<dbReference type="PANTHER" id="PTHR21515">
    <property type="entry name" value="MAJOR SPERM PROTEIN"/>
    <property type="match status" value="1"/>
</dbReference>
<keyword evidence="1" id="KW-0206">Cytoskeleton</keyword>
<comment type="caution">
    <text evidence="5">The sequence shown here is derived from an EMBL/GenBank/DDBJ whole genome shotgun (WGS) entry which is preliminary data.</text>
</comment>
<feature type="domain" description="MSP" evidence="4">
    <location>
        <begin position="254"/>
        <end position="362"/>
    </location>
</feature>
<feature type="compositionally biased region" description="Basic and acidic residues" evidence="2">
    <location>
        <begin position="74"/>
        <end position="226"/>
    </location>
</feature>
<keyword evidence="3" id="KW-0812">Transmembrane</keyword>
<dbReference type="Pfam" id="PF00635">
    <property type="entry name" value="Motile_Sperm"/>
    <property type="match status" value="1"/>
</dbReference>
<feature type="region of interest" description="Disordered" evidence="2">
    <location>
        <begin position="59"/>
        <end position="248"/>
    </location>
</feature>
<keyword evidence="6" id="KW-1185">Reference proteome</keyword>
<evidence type="ECO:0000256" key="3">
    <source>
        <dbReference type="SAM" id="Phobius"/>
    </source>
</evidence>
<dbReference type="EMBL" id="CATQJL010000001">
    <property type="protein sequence ID" value="CAJ0590104.1"/>
    <property type="molecule type" value="Genomic_DNA"/>
</dbReference>
<feature type="transmembrane region" description="Helical" evidence="3">
    <location>
        <begin position="30"/>
        <end position="51"/>
    </location>
</feature>
<dbReference type="SUPFAM" id="SSF49354">
    <property type="entry name" value="PapD-like"/>
    <property type="match status" value="1"/>
</dbReference>
<dbReference type="InterPro" id="IPR008962">
    <property type="entry name" value="PapD-like_sf"/>
</dbReference>
<evidence type="ECO:0000256" key="2">
    <source>
        <dbReference type="SAM" id="MobiDB-lite"/>
    </source>
</evidence>